<dbReference type="EMBL" id="NQXA01000004">
    <property type="protein sequence ID" value="PHQ29618.1"/>
    <property type="molecule type" value="Genomic_DNA"/>
</dbReference>
<dbReference type="AlphaFoldDB" id="A0A2G1VS64"/>
<protein>
    <submittedName>
        <fullName evidence="2">Cupin</fullName>
    </submittedName>
</protein>
<keyword evidence="3" id="KW-1185">Reference proteome</keyword>
<dbReference type="SUPFAM" id="SSF51182">
    <property type="entry name" value="RmlC-like cupins"/>
    <property type="match status" value="1"/>
</dbReference>
<gene>
    <name evidence="2" type="ORF">CJ305_09915</name>
</gene>
<sequence length="144" mass="15986">MKQSTTKWVLGHKVTPHNTTGNYDLALGETPPGVPGPPPHLHHNLEESFLITEGEMEFMINGETRIVKAGESVDLPPNTLHTFRNAGTGPCKWVNIHSPKGFRAFFEKLGIESEKDNAREDSVAPHIIEEVIKTAASYDMQIKM</sequence>
<evidence type="ECO:0000313" key="3">
    <source>
        <dbReference type="Proteomes" id="UP000229433"/>
    </source>
</evidence>
<name>A0A2G1VS64_9FLAO</name>
<accession>A0A2G1VS64</accession>
<organism evidence="2 3">
    <name type="scientific">Leeuwenhoekiella nanhaiensis</name>
    <dbReference type="NCBI Taxonomy" id="1655491"/>
    <lineage>
        <taxon>Bacteria</taxon>
        <taxon>Pseudomonadati</taxon>
        <taxon>Bacteroidota</taxon>
        <taxon>Flavobacteriia</taxon>
        <taxon>Flavobacteriales</taxon>
        <taxon>Flavobacteriaceae</taxon>
        <taxon>Leeuwenhoekiella</taxon>
    </lineage>
</organism>
<dbReference type="PANTHER" id="PTHR36440:SF1">
    <property type="entry name" value="PUTATIVE (AFU_ORTHOLOGUE AFUA_8G07350)-RELATED"/>
    <property type="match status" value="1"/>
</dbReference>
<dbReference type="InterPro" id="IPR013096">
    <property type="entry name" value="Cupin_2"/>
</dbReference>
<reference evidence="2 3" key="1">
    <citation type="submission" date="2017-08" db="EMBL/GenBank/DDBJ databases">
        <title>The whole genome shortgun sequences of strain Leeuwenhoekiella nanhaiensis G18 from the South China Sea.</title>
        <authorList>
            <person name="Liu Q."/>
        </authorList>
    </citation>
    <scope>NUCLEOTIDE SEQUENCE [LARGE SCALE GENOMIC DNA]</scope>
    <source>
        <strain evidence="2 3">G18</strain>
    </source>
</reference>
<dbReference type="InterPro" id="IPR053146">
    <property type="entry name" value="QDO-like"/>
</dbReference>
<dbReference type="Gene3D" id="2.60.120.10">
    <property type="entry name" value="Jelly Rolls"/>
    <property type="match status" value="1"/>
</dbReference>
<dbReference type="RefSeq" id="WP_099646112.1">
    <property type="nucleotide sequence ID" value="NZ_KZ319290.1"/>
</dbReference>
<dbReference type="Proteomes" id="UP000229433">
    <property type="component" value="Unassembled WGS sequence"/>
</dbReference>
<dbReference type="InterPro" id="IPR011051">
    <property type="entry name" value="RmlC_Cupin_sf"/>
</dbReference>
<feature type="domain" description="Cupin type-2" evidence="1">
    <location>
        <begin position="29"/>
        <end position="96"/>
    </location>
</feature>
<evidence type="ECO:0000259" key="1">
    <source>
        <dbReference type="Pfam" id="PF07883"/>
    </source>
</evidence>
<comment type="caution">
    <text evidence="2">The sequence shown here is derived from an EMBL/GenBank/DDBJ whole genome shotgun (WGS) entry which is preliminary data.</text>
</comment>
<proteinExistence type="predicted"/>
<dbReference type="PANTHER" id="PTHR36440">
    <property type="entry name" value="PUTATIVE (AFU_ORTHOLOGUE AFUA_8G07350)-RELATED"/>
    <property type="match status" value="1"/>
</dbReference>
<dbReference type="OrthoDB" id="9806121at2"/>
<evidence type="ECO:0000313" key="2">
    <source>
        <dbReference type="EMBL" id="PHQ29618.1"/>
    </source>
</evidence>
<dbReference type="Pfam" id="PF07883">
    <property type="entry name" value="Cupin_2"/>
    <property type="match status" value="1"/>
</dbReference>
<dbReference type="InterPro" id="IPR014710">
    <property type="entry name" value="RmlC-like_jellyroll"/>
</dbReference>